<feature type="compositionally biased region" description="Low complexity" evidence="4">
    <location>
        <begin position="1"/>
        <end position="34"/>
    </location>
</feature>
<keyword evidence="2 3" id="KW-0378">Hydrolase</keyword>
<dbReference type="SUPFAM" id="SSF53474">
    <property type="entry name" value="alpha/beta-Hydrolases"/>
    <property type="match status" value="1"/>
</dbReference>
<dbReference type="OrthoDB" id="408631at2759"/>
<dbReference type="GO" id="GO:0016787">
    <property type="term" value="F:hydrolase activity"/>
    <property type="evidence" value="ECO:0007669"/>
    <property type="project" value="UniProtKB-KW"/>
</dbReference>
<dbReference type="Gene3D" id="3.40.50.1820">
    <property type="entry name" value="alpha/beta hydrolase"/>
    <property type="match status" value="1"/>
</dbReference>
<evidence type="ECO:0000313" key="8">
    <source>
        <dbReference type="Proteomes" id="UP000777438"/>
    </source>
</evidence>
<keyword evidence="5" id="KW-0812">Transmembrane</keyword>
<dbReference type="InterPro" id="IPR050309">
    <property type="entry name" value="Type-B_Carboxylest/Lipase"/>
</dbReference>
<dbReference type="Pfam" id="PF00135">
    <property type="entry name" value="COesterase"/>
    <property type="match status" value="1"/>
</dbReference>
<evidence type="ECO:0000256" key="1">
    <source>
        <dbReference type="ARBA" id="ARBA00005964"/>
    </source>
</evidence>
<proteinExistence type="inferred from homology"/>
<dbReference type="AlphaFoldDB" id="A0A9P9AI79"/>
<dbReference type="InterPro" id="IPR002018">
    <property type="entry name" value="CarbesteraseB"/>
</dbReference>
<evidence type="ECO:0000313" key="7">
    <source>
        <dbReference type="EMBL" id="KAH6873900.1"/>
    </source>
</evidence>
<accession>A0A9P9AI79</accession>
<dbReference type="EMBL" id="JAGPYM010000043">
    <property type="protein sequence ID" value="KAH6873900.1"/>
    <property type="molecule type" value="Genomic_DNA"/>
</dbReference>
<dbReference type="InterPro" id="IPR019826">
    <property type="entry name" value="Carboxylesterase_B_AS"/>
</dbReference>
<organism evidence="7 8">
    <name type="scientific">Thelonectria olida</name>
    <dbReference type="NCBI Taxonomy" id="1576542"/>
    <lineage>
        <taxon>Eukaryota</taxon>
        <taxon>Fungi</taxon>
        <taxon>Dikarya</taxon>
        <taxon>Ascomycota</taxon>
        <taxon>Pezizomycotina</taxon>
        <taxon>Sordariomycetes</taxon>
        <taxon>Hypocreomycetidae</taxon>
        <taxon>Hypocreales</taxon>
        <taxon>Nectriaceae</taxon>
        <taxon>Thelonectria</taxon>
    </lineage>
</organism>
<evidence type="ECO:0000259" key="6">
    <source>
        <dbReference type="Pfam" id="PF00135"/>
    </source>
</evidence>
<evidence type="ECO:0000256" key="5">
    <source>
        <dbReference type="SAM" id="Phobius"/>
    </source>
</evidence>
<dbReference type="Proteomes" id="UP000777438">
    <property type="component" value="Unassembled WGS sequence"/>
</dbReference>
<dbReference type="PROSITE" id="PS00122">
    <property type="entry name" value="CARBOXYLESTERASE_B_1"/>
    <property type="match status" value="1"/>
</dbReference>
<protein>
    <recommendedName>
        <fullName evidence="3">Carboxylic ester hydrolase</fullName>
        <ecNumber evidence="3">3.1.1.-</ecNumber>
    </recommendedName>
</protein>
<dbReference type="PANTHER" id="PTHR11559">
    <property type="entry name" value="CARBOXYLESTERASE"/>
    <property type="match status" value="1"/>
</dbReference>
<feature type="transmembrane region" description="Helical" evidence="5">
    <location>
        <begin position="78"/>
        <end position="104"/>
    </location>
</feature>
<keyword evidence="5" id="KW-1133">Transmembrane helix</keyword>
<sequence length="636" mass="70736">MDSSTTSSSGGFRRLSNSSTSSVPSTSHSESASSIPLKTKSSYVAVPDSDEVSDAGSDFDDDDPLHIPIVKPKRNWKLILLLVVPPVIVVVALSLALGFCYGLHHKEEVVLPHEEEDNGLVPGPVIDLGYSRYQGLDLHNGVSEFLGMRYAKPPTGDLRWRAPVDPEQTSEIQSAQSWGAHCLGVHQMIESTKDEDCLHVNVWKPTNATSNSSLPVVVYIQGGGYMVNSMPYTKGSEFVENSGHNLVFVSLNYRVGLWGFLSGEDVKNDGILNAGLHDQRFLLHWVQKHISKFGGNPDHVVIQGTSAGAGSVGLHLAAFGGRNDSLFVGAIAESTFWPGQRHYSDLEFQYQGLLRATYCSRNADKMACLRNLDARYIQPHNVNLAFRGRGGLPLFYWLPVTDGDFLRDTPYNLYQRGDFVKVPILYGSNSNEGTSFVPNVTNPVHFAMFMEDNYPLLTRENTNAMLDNYPLEDAVPMYASWYPSVARAFGEATFICPTSSILNAFKTSNSSSANTANIFSYRFNLTDYEMQAEGRGVPHSFEDAAVFGPSMVDNAAIGYLTYNAPIVPIMQNYWISFIRSLNPNTYRYKSAPEWLPWGNDEHRLVLQLPDSVMEYTSKNETRRCDFWRSINETMSQ</sequence>
<feature type="domain" description="Carboxylesterase type B" evidence="6">
    <location>
        <begin position="134"/>
        <end position="627"/>
    </location>
</feature>
<evidence type="ECO:0000256" key="4">
    <source>
        <dbReference type="SAM" id="MobiDB-lite"/>
    </source>
</evidence>
<dbReference type="InterPro" id="IPR029058">
    <property type="entry name" value="AB_hydrolase_fold"/>
</dbReference>
<dbReference type="EC" id="3.1.1.-" evidence="3"/>
<gene>
    <name evidence="7" type="ORF">B0T10DRAFT_499477</name>
</gene>
<reference evidence="7 8" key="1">
    <citation type="journal article" date="2021" name="Nat. Commun.">
        <title>Genetic determinants of endophytism in the Arabidopsis root mycobiome.</title>
        <authorList>
            <person name="Mesny F."/>
            <person name="Miyauchi S."/>
            <person name="Thiergart T."/>
            <person name="Pickel B."/>
            <person name="Atanasova L."/>
            <person name="Karlsson M."/>
            <person name="Huettel B."/>
            <person name="Barry K.W."/>
            <person name="Haridas S."/>
            <person name="Chen C."/>
            <person name="Bauer D."/>
            <person name="Andreopoulos W."/>
            <person name="Pangilinan J."/>
            <person name="LaButti K."/>
            <person name="Riley R."/>
            <person name="Lipzen A."/>
            <person name="Clum A."/>
            <person name="Drula E."/>
            <person name="Henrissat B."/>
            <person name="Kohler A."/>
            <person name="Grigoriev I.V."/>
            <person name="Martin F.M."/>
            <person name="Hacquard S."/>
        </authorList>
    </citation>
    <scope>NUCLEOTIDE SEQUENCE [LARGE SCALE GENOMIC DNA]</scope>
    <source>
        <strain evidence="7 8">MPI-CAGE-CH-0241</strain>
    </source>
</reference>
<evidence type="ECO:0000256" key="2">
    <source>
        <dbReference type="ARBA" id="ARBA00022801"/>
    </source>
</evidence>
<keyword evidence="8" id="KW-1185">Reference proteome</keyword>
<comment type="similarity">
    <text evidence="1 3">Belongs to the type-B carboxylesterase/lipase family.</text>
</comment>
<evidence type="ECO:0000256" key="3">
    <source>
        <dbReference type="RuleBase" id="RU361235"/>
    </source>
</evidence>
<comment type="caution">
    <text evidence="7">The sequence shown here is derived from an EMBL/GenBank/DDBJ whole genome shotgun (WGS) entry which is preliminary data.</text>
</comment>
<keyword evidence="5" id="KW-0472">Membrane</keyword>
<name>A0A9P9AI79_9HYPO</name>
<feature type="region of interest" description="Disordered" evidence="4">
    <location>
        <begin position="1"/>
        <end position="38"/>
    </location>
</feature>